<accession>A0A8H7VCM1</accession>
<comment type="caution">
    <text evidence="2">The sequence shown here is derived from an EMBL/GenBank/DDBJ whole genome shotgun (WGS) entry which is preliminary data.</text>
</comment>
<gene>
    <name evidence="2" type="ORF">INT45_000889</name>
</gene>
<dbReference type="Pfam" id="PF08757">
    <property type="entry name" value="CotH"/>
    <property type="match status" value="1"/>
</dbReference>
<evidence type="ECO:0000313" key="3">
    <source>
        <dbReference type="Proteomes" id="UP000646827"/>
    </source>
</evidence>
<sequence length="582" mass="66653">MIFGRPSTKYYRQRLLLFALCITVTTSSLDTNNIEYRVVGTLPEKSQTNDTITVVIDDAPYPLSLSANDNLTYIGSAPIAKKEYYYAHIDPDNDNKVTSREPFTRQPKQSDTDYEFYNRSQAYWDIPTLPHLYDPLYHRKDSDLHLDGQIGTIHIRANSTDLMNLHGNPLDEDAFVTGNMTFIRGQELLTFEDVEVELSGRSSRWNPKLSYSVKIPKESGKSLYGYRRIKLRSLFTDPSYIREALIYHIIRATGLPTTDFSYVRLYINDQPVGFFGLIENFKNPWLVNEFGNGEESDYQQGNLYQARLVGDIFGPGGHISDLGYYGENTTVYEEGQYKIKEDPSDKNPSYKPLIELIKFLANAPTDNLEEWEKHFNMESVLRSMALEIILGFSDGYSTFADNYYLYQNGLNAEQFIYIPADVDISMGSSMSDMSQMLTGDYHTFPGFLRRPLVKQFLRVPEYKQRFEEILQELATYLVNPMILDPIIDAVADMIRQDVEWDENLPRLGKTEIDILANQTISLFDDEKLAGIVDMDTIKDALERPQPLPFDVAVNGPTGHISMTGVKEYIANSSRAILEFYDK</sequence>
<evidence type="ECO:0000313" key="2">
    <source>
        <dbReference type="EMBL" id="KAG2215480.1"/>
    </source>
</evidence>
<keyword evidence="3" id="KW-1185">Reference proteome</keyword>
<dbReference type="PANTHER" id="PTHR40050:SF1">
    <property type="entry name" value="INNER SPORE COAT PROTEIN H"/>
    <property type="match status" value="1"/>
</dbReference>
<dbReference type="PANTHER" id="PTHR40050">
    <property type="entry name" value="INNER SPORE COAT PROTEIN H"/>
    <property type="match status" value="1"/>
</dbReference>
<reference evidence="2 3" key="1">
    <citation type="submission" date="2020-12" db="EMBL/GenBank/DDBJ databases">
        <title>Metabolic potential, ecology and presence of endohyphal bacteria is reflected in genomic diversity of Mucoromycotina.</title>
        <authorList>
            <person name="Muszewska A."/>
            <person name="Okrasinska A."/>
            <person name="Steczkiewicz K."/>
            <person name="Drgas O."/>
            <person name="Orlowska M."/>
            <person name="Perlinska-Lenart U."/>
            <person name="Aleksandrzak-Piekarczyk T."/>
            <person name="Szatraj K."/>
            <person name="Zielenkiewicz U."/>
            <person name="Pilsyk S."/>
            <person name="Malc E."/>
            <person name="Mieczkowski P."/>
            <person name="Kruszewska J.S."/>
            <person name="Biernat P."/>
            <person name="Pawlowska J."/>
        </authorList>
    </citation>
    <scope>NUCLEOTIDE SEQUENCE [LARGE SCALE GENOMIC DNA]</scope>
    <source>
        <strain evidence="2 3">CBS 142.35</strain>
    </source>
</reference>
<name>A0A8H7VCM1_9FUNG</name>
<keyword evidence="1" id="KW-0732">Signal</keyword>
<dbReference type="AlphaFoldDB" id="A0A8H7VCM1"/>
<dbReference type="OrthoDB" id="10267127at2759"/>
<dbReference type="EMBL" id="JAEPRB010000512">
    <property type="protein sequence ID" value="KAG2215480.1"/>
    <property type="molecule type" value="Genomic_DNA"/>
</dbReference>
<proteinExistence type="predicted"/>
<organism evidence="2 3">
    <name type="scientific">Circinella minor</name>
    <dbReference type="NCBI Taxonomy" id="1195481"/>
    <lineage>
        <taxon>Eukaryota</taxon>
        <taxon>Fungi</taxon>
        <taxon>Fungi incertae sedis</taxon>
        <taxon>Mucoromycota</taxon>
        <taxon>Mucoromycotina</taxon>
        <taxon>Mucoromycetes</taxon>
        <taxon>Mucorales</taxon>
        <taxon>Lichtheimiaceae</taxon>
        <taxon>Circinella</taxon>
    </lineage>
</organism>
<protein>
    <submittedName>
        <fullName evidence="2">Uncharacterized protein</fullName>
    </submittedName>
</protein>
<feature type="chain" id="PRO_5034840759" evidence="1">
    <location>
        <begin position="28"/>
        <end position="582"/>
    </location>
</feature>
<dbReference type="Proteomes" id="UP000646827">
    <property type="component" value="Unassembled WGS sequence"/>
</dbReference>
<feature type="signal peptide" evidence="1">
    <location>
        <begin position="1"/>
        <end position="27"/>
    </location>
</feature>
<evidence type="ECO:0000256" key="1">
    <source>
        <dbReference type="SAM" id="SignalP"/>
    </source>
</evidence>
<dbReference type="InterPro" id="IPR014867">
    <property type="entry name" value="Spore_coat_CotH_CotH2/3/7"/>
</dbReference>